<dbReference type="PANTHER" id="PTHR11092">
    <property type="entry name" value="SUGAR NUCLEOTIDE EPIMERASE RELATED"/>
    <property type="match status" value="1"/>
</dbReference>
<gene>
    <name evidence="4" type="ORF">ACFO3U_06630</name>
</gene>
<dbReference type="Proteomes" id="UP001595885">
    <property type="component" value="Unassembled WGS sequence"/>
</dbReference>
<dbReference type="InterPro" id="IPR001509">
    <property type="entry name" value="Epimerase_deHydtase"/>
</dbReference>
<evidence type="ECO:0000313" key="4">
    <source>
        <dbReference type="EMBL" id="MFC4739666.1"/>
    </source>
</evidence>
<dbReference type="PANTHER" id="PTHR11092:SF0">
    <property type="entry name" value="EPIMERASE FAMILY PROTEIN SDR39U1"/>
    <property type="match status" value="1"/>
</dbReference>
<dbReference type="InterPro" id="IPR013549">
    <property type="entry name" value="DUF1731"/>
</dbReference>
<comment type="caution">
    <text evidence="4">The sequence shown here is derived from an EMBL/GenBank/DDBJ whole genome shotgun (WGS) entry which is preliminary data.</text>
</comment>
<protein>
    <submittedName>
        <fullName evidence="4">TIGR01777 family oxidoreductase</fullName>
    </submittedName>
</protein>
<comment type="similarity">
    <text evidence="1">Belongs to the NAD(P)-dependent epimerase/dehydratase family. SDR39U1 subfamily.</text>
</comment>
<dbReference type="Gene3D" id="3.40.50.720">
    <property type="entry name" value="NAD(P)-binding Rossmann-like Domain"/>
    <property type="match status" value="1"/>
</dbReference>
<feature type="domain" description="NAD-dependent epimerase/dehydratase" evidence="2">
    <location>
        <begin position="3"/>
        <end position="213"/>
    </location>
</feature>
<name>A0ABV9P4X8_9FLAO</name>
<dbReference type="NCBIfam" id="TIGR01777">
    <property type="entry name" value="yfcH"/>
    <property type="match status" value="1"/>
</dbReference>
<organism evidence="4 5">
    <name type="scientific">Flavobacterium ponti</name>
    <dbReference type="NCBI Taxonomy" id="665133"/>
    <lineage>
        <taxon>Bacteria</taxon>
        <taxon>Pseudomonadati</taxon>
        <taxon>Bacteroidota</taxon>
        <taxon>Flavobacteriia</taxon>
        <taxon>Flavobacteriales</taxon>
        <taxon>Flavobacteriaceae</taxon>
        <taxon>Flavobacterium</taxon>
    </lineage>
</organism>
<dbReference type="RefSeq" id="WP_379739534.1">
    <property type="nucleotide sequence ID" value="NZ_JBHSGW010000004.1"/>
</dbReference>
<keyword evidence="5" id="KW-1185">Reference proteome</keyword>
<sequence>MKVLITGATGMIGQELVKVLHRNNVKVNYLSTSKDKLVAQENYKGYYWNPDENEIDINAFDGVSVIYHLAGATVAKRWTSSYKKEILDSRTIPTRLLVSTLQNNSNQVTQIISASAIGIYPDSLGAIYNEDNKGVDDSFLGEVVQKWENEVDAFKQFNILVTKIRIGIVLSNKGGALPQMVTPIKYGVGAPFGSGKQYQSWIHIEDLVNIFYYTQVGELDGVYNAVAPHPVTNATLTHEIAKVLKRPLWLPNIPKFVMKMVLGEMYILVFSSQSVSALKILNQGYQFKFATIEKALNNLLK</sequence>
<dbReference type="InterPro" id="IPR010099">
    <property type="entry name" value="SDR39U1"/>
</dbReference>
<feature type="domain" description="DUF1731" evidence="3">
    <location>
        <begin position="253"/>
        <end position="299"/>
    </location>
</feature>
<dbReference type="Pfam" id="PF08338">
    <property type="entry name" value="DUF1731"/>
    <property type="match status" value="1"/>
</dbReference>
<evidence type="ECO:0000259" key="3">
    <source>
        <dbReference type="Pfam" id="PF08338"/>
    </source>
</evidence>
<dbReference type="EMBL" id="JBHSGW010000004">
    <property type="protein sequence ID" value="MFC4739666.1"/>
    <property type="molecule type" value="Genomic_DNA"/>
</dbReference>
<evidence type="ECO:0000259" key="2">
    <source>
        <dbReference type="Pfam" id="PF01370"/>
    </source>
</evidence>
<reference evidence="5" key="1">
    <citation type="journal article" date="2019" name="Int. J. Syst. Evol. Microbiol.">
        <title>The Global Catalogue of Microorganisms (GCM) 10K type strain sequencing project: providing services to taxonomists for standard genome sequencing and annotation.</title>
        <authorList>
            <consortium name="The Broad Institute Genomics Platform"/>
            <consortium name="The Broad Institute Genome Sequencing Center for Infectious Disease"/>
            <person name="Wu L."/>
            <person name="Ma J."/>
        </authorList>
    </citation>
    <scope>NUCLEOTIDE SEQUENCE [LARGE SCALE GENOMIC DNA]</scope>
    <source>
        <strain evidence="5">CCUG 50349</strain>
    </source>
</reference>
<evidence type="ECO:0000256" key="1">
    <source>
        <dbReference type="ARBA" id="ARBA00009353"/>
    </source>
</evidence>
<evidence type="ECO:0000313" key="5">
    <source>
        <dbReference type="Proteomes" id="UP001595885"/>
    </source>
</evidence>
<dbReference type="InterPro" id="IPR036291">
    <property type="entry name" value="NAD(P)-bd_dom_sf"/>
</dbReference>
<accession>A0ABV9P4X8</accession>
<dbReference type="SUPFAM" id="SSF51735">
    <property type="entry name" value="NAD(P)-binding Rossmann-fold domains"/>
    <property type="match status" value="1"/>
</dbReference>
<dbReference type="Pfam" id="PF01370">
    <property type="entry name" value="Epimerase"/>
    <property type="match status" value="1"/>
</dbReference>
<proteinExistence type="inferred from homology"/>